<comment type="subunit">
    <text evidence="14">Homotrimer; The trimer binds only one molecule of glutathione.</text>
</comment>
<dbReference type="AlphaFoldDB" id="A0A7I8VPH7"/>
<feature type="transmembrane region" description="Helical" evidence="17">
    <location>
        <begin position="134"/>
        <end position="152"/>
    </location>
</feature>
<dbReference type="InterPro" id="IPR040162">
    <property type="entry name" value="MGST1-like"/>
</dbReference>
<protein>
    <recommendedName>
        <fullName evidence="15">Microsomal glutathione S-transferase 1</fullName>
        <ecNumber evidence="5">2.5.1.18</ecNumber>
    </recommendedName>
</protein>
<dbReference type="EMBL" id="CAJFCJ010000008">
    <property type="protein sequence ID" value="CAD5118144.1"/>
    <property type="molecule type" value="Genomic_DNA"/>
</dbReference>
<dbReference type="Pfam" id="PF01124">
    <property type="entry name" value="MAPEG"/>
    <property type="match status" value="1"/>
</dbReference>
<dbReference type="PANTHER" id="PTHR10689:SF6">
    <property type="entry name" value="MICROSOMAL GLUTATHIONE S-TRANSFERASE 1"/>
    <property type="match status" value="1"/>
</dbReference>
<evidence type="ECO:0000256" key="10">
    <source>
        <dbReference type="ARBA" id="ARBA00022989"/>
    </source>
</evidence>
<comment type="similarity">
    <text evidence="4">Belongs to the MAPEG family.</text>
</comment>
<evidence type="ECO:0000256" key="15">
    <source>
        <dbReference type="ARBA" id="ARBA00039397"/>
    </source>
</evidence>
<evidence type="ECO:0000256" key="14">
    <source>
        <dbReference type="ARBA" id="ARBA00038540"/>
    </source>
</evidence>
<dbReference type="InterPro" id="IPR023352">
    <property type="entry name" value="MAPEG-like_dom_sf"/>
</dbReference>
<comment type="function">
    <text evidence="1">Conjugation of reduced glutathione to a wide number of exogenous and endogenous hydrophobic electrophiles.</text>
</comment>
<name>A0A7I8VPH7_9ANNE</name>
<evidence type="ECO:0000256" key="6">
    <source>
        <dbReference type="ARBA" id="ARBA00022679"/>
    </source>
</evidence>
<organism evidence="18 19">
    <name type="scientific">Dimorphilus gyrociliatus</name>
    <dbReference type="NCBI Taxonomy" id="2664684"/>
    <lineage>
        <taxon>Eukaryota</taxon>
        <taxon>Metazoa</taxon>
        <taxon>Spiralia</taxon>
        <taxon>Lophotrochozoa</taxon>
        <taxon>Annelida</taxon>
        <taxon>Polychaeta</taxon>
        <taxon>Polychaeta incertae sedis</taxon>
        <taxon>Dinophilidae</taxon>
        <taxon>Dimorphilus</taxon>
    </lineage>
</organism>
<dbReference type="PANTHER" id="PTHR10689">
    <property type="entry name" value="MICROSOMAL GLUTATHIONE S-TRANSFERASE 1"/>
    <property type="match status" value="1"/>
</dbReference>
<keyword evidence="6" id="KW-0808">Transferase</keyword>
<evidence type="ECO:0000256" key="2">
    <source>
        <dbReference type="ARBA" id="ARBA00004294"/>
    </source>
</evidence>
<evidence type="ECO:0000256" key="13">
    <source>
        <dbReference type="ARBA" id="ARBA00023136"/>
    </source>
</evidence>
<gene>
    <name evidence="18" type="ORF">DGYR_LOCUS6571</name>
</gene>
<keyword evidence="12" id="KW-0496">Mitochondrion</keyword>
<dbReference type="GO" id="GO:0005741">
    <property type="term" value="C:mitochondrial outer membrane"/>
    <property type="evidence" value="ECO:0007669"/>
    <property type="project" value="UniProtKB-SubCell"/>
</dbReference>
<evidence type="ECO:0000256" key="11">
    <source>
        <dbReference type="ARBA" id="ARBA00022990"/>
    </source>
</evidence>
<dbReference type="Proteomes" id="UP000549394">
    <property type="component" value="Unassembled WGS sequence"/>
</dbReference>
<keyword evidence="10 17" id="KW-1133">Transmembrane helix</keyword>
<evidence type="ECO:0000256" key="5">
    <source>
        <dbReference type="ARBA" id="ARBA00012452"/>
    </source>
</evidence>
<dbReference type="SUPFAM" id="SSF161084">
    <property type="entry name" value="MAPEG domain-like"/>
    <property type="match status" value="1"/>
</dbReference>
<keyword evidence="8" id="KW-1000">Mitochondrion outer membrane</keyword>
<dbReference type="GO" id="GO:0004364">
    <property type="term" value="F:glutathione transferase activity"/>
    <property type="evidence" value="ECO:0007669"/>
    <property type="project" value="UniProtKB-EC"/>
</dbReference>
<dbReference type="OrthoDB" id="193139at2759"/>
<dbReference type="GO" id="GO:0005789">
    <property type="term" value="C:endoplasmic reticulum membrane"/>
    <property type="evidence" value="ECO:0007669"/>
    <property type="project" value="UniProtKB-SubCell"/>
</dbReference>
<evidence type="ECO:0000256" key="4">
    <source>
        <dbReference type="ARBA" id="ARBA00010459"/>
    </source>
</evidence>
<evidence type="ECO:0000256" key="7">
    <source>
        <dbReference type="ARBA" id="ARBA00022692"/>
    </source>
</evidence>
<comment type="subcellular location">
    <subcellularLocation>
        <location evidence="3">Endoplasmic reticulum membrane</location>
        <topology evidence="3">Multi-pass membrane protein</topology>
    </subcellularLocation>
    <subcellularLocation>
        <location evidence="2">Mitochondrion outer membrane</location>
    </subcellularLocation>
</comment>
<reference evidence="18 19" key="1">
    <citation type="submission" date="2020-08" db="EMBL/GenBank/DDBJ databases">
        <authorList>
            <person name="Hejnol A."/>
        </authorList>
    </citation>
    <scope>NUCLEOTIDE SEQUENCE [LARGE SCALE GENOMIC DNA]</scope>
</reference>
<comment type="caution">
    <text evidence="18">The sequence shown here is derived from an EMBL/GenBank/DDBJ whole genome shotgun (WGS) entry which is preliminary data.</text>
</comment>
<evidence type="ECO:0000256" key="3">
    <source>
        <dbReference type="ARBA" id="ARBA00004477"/>
    </source>
</evidence>
<evidence type="ECO:0000313" key="19">
    <source>
        <dbReference type="Proteomes" id="UP000549394"/>
    </source>
</evidence>
<evidence type="ECO:0000256" key="17">
    <source>
        <dbReference type="SAM" id="Phobius"/>
    </source>
</evidence>
<dbReference type="EC" id="2.5.1.18" evidence="5"/>
<evidence type="ECO:0000256" key="9">
    <source>
        <dbReference type="ARBA" id="ARBA00022824"/>
    </source>
</evidence>
<proteinExistence type="inferred from homology"/>
<evidence type="ECO:0000256" key="12">
    <source>
        <dbReference type="ARBA" id="ARBA00023128"/>
    </source>
</evidence>
<accession>A0A7I8VPH7</accession>
<keyword evidence="7 17" id="KW-0812">Transmembrane</keyword>
<dbReference type="Gene3D" id="1.20.120.550">
    <property type="entry name" value="Membrane associated eicosanoid/glutathione metabolism-like domain"/>
    <property type="match status" value="1"/>
</dbReference>
<dbReference type="FunFam" id="1.20.120.550:FF:000002">
    <property type="entry name" value="Microsomal glutathione S-transferase 1"/>
    <property type="match status" value="1"/>
</dbReference>
<feature type="transmembrane region" description="Helical" evidence="17">
    <location>
        <begin position="12"/>
        <end position="33"/>
    </location>
</feature>
<keyword evidence="19" id="KW-1185">Reference proteome</keyword>
<keyword evidence="9" id="KW-0256">Endoplasmic reticulum</keyword>
<evidence type="ECO:0000256" key="8">
    <source>
        <dbReference type="ARBA" id="ARBA00022787"/>
    </source>
</evidence>
<evidence type="ECO:0000256" key="1">
    <source>
        <dbReference type="ARBA" id="ARBA00003701"/>
    </source>
</evidence>
<comment type="catalytic activity">
    <reaction evidence="16">
        <text>RX + glutathione = an S-substituted glutathione + a halide anion + H(+)</text>
        <dbReference type="Rhea" id="RHEA:16437"/>
        <dbReference type="ChEBI" id="CHEBI:15378"/>
        <dbReference type="ChEBI" id="CHEBI:16042"/>
        <dbReference type="ChEBI" id="CHEBI:17792"/>
        <dbReference type="ChEBI" id="CHEBI:57925"/>
        <dbReference type="ChEBI" id="CHEBI:90779"/>
        <dbReference type="EC" id="2.5.1.18"/>
    </reaction>
    <physiologicalReaction direction="left-to-right" evidence="16">
        <dbReference type="Rhea" id="RHEA:16438"/>
    </physiologicalReaction>
</comment>
<evidence type="ECO:0000256" key="16">
    <source>
        <dbReference type="ARBA" id="ARBA00049385"/>
    </source>
</evidence>
<keyword evidence="13 17" id="KW-0472">Membrane</keyword>
<dbReference type="InterPro" id="IPR001129">
    <property type="entry name" value="Membr-assoc_MAPEG"/>
</dbReference>
<sequence length="159" mass="17773">MSDAIFSLGNPVFAGFAFHSVACLSKTVILGPLTTMKRFATMTFSNEEDKVVVRAIGQSPKDAKVDFRNDSVERLRRNHLNDMENVYPFVLTGFFYVMTRPSLDSALLHFRIFTISRFVHMLAYQFALPQPLRATAFSVGVGIIFSMAYKVLSTACSAL</sequence>
<keyword evidence="11" id="KW-0007">Acetylation</keyword>
<evidence type="ECO:0000313" key="18">
    <source>
        <dbReference type="EMBL" id="CAD5118144.1"/>
    </source>
</evidence>